<keyword evidence="6" id="KW-0560">Oxidoreductase</keyword>
<evidence type="ECO:0000313" key="13">
    <source>
        <dbReference type="Proteomes" id="UP000002791"/>
    </source>
</evidence>
<dbReference type="SMART" id="SM00756">
    <property type="entry name" value="VKc"/>
    <property type="match status" value="1"/>
</dbReference>
<comment type="subcellular location">
    <subcellularLocation>
        <location evidence="1">Membrane</location>
        <topology evidence="1">Multi-pass membrane protein</topology>
    </subcellularLocation>
</comment>
<dbReference type="AlphaFoldDB" id="H5XFA1"/>
<keyword evidence="3 10" id="KW-0812">Transmembrane</keyword>
<dbReference type="HOGENOM" id="CLU_082938_1_1_11"/>
<dbReference type="Gene3D" id="1.20.1440.130">
    <property type="entry name" value="VKOR domain"/>
    <property type="match status" value="1"/>
</dbReference>
<evidence type="ECO:0000313" key="12">
    <source>
        <dbReference type="EMBL" id="EHR61511.1"/>
    </source>
</evidence>
<reference evidence="12 13" key="1">
    <citation type="submission" date="2011-11" db="EMBL/GenBank/DDBJ databases">
        <title>The Noncontiguous Finished sequence of Saccharomonospora cyanea NA-134.</title>
        <authorList>
            <consortium name="US DOE Joint Genome Institute"/>
            <person name="Lucas S."/>
            <person name="Han J."/>
            <person name="Lapidus A."/>
            <person name="Cheng J.-F."/>
            <person name="Goodwin L."/>
            <person name="Pitluck S."/>
            <person name="Peters L."/>
            <person name="Ovchinnikova G."/>
            <person name="Lu M."/>
            <person name="Detter J.C."/>
            <person name="Han C."/>
            <person name="Tapia R."/>
            <person name="Land M."/>
            <person name="Hauser L."/>
            <person name="Kyrpides N."/>
            <person name="Ivanova N."/>
            <person name="Pagani I."/>
            <person name="Brambilla E.-M."/>
            <person name="Klenk H.-P."/>
            <person name="Woyke T."/>
        </authorList>
    </citation>
    <scope>NUCLEOTIDE SEQUENCE [LARGE SCALE GENOMIC DNA]</scope>
    <source>
        <strain evidence="12 13">NA-134</strain>
    </source>
</reference>
<keyword evidence="9" id="KW-0676">Redox-active center</keyword>
<feature type="transmembrane region" description="Helical" evidence="10">
    <location>
        <begin position="114"/>
        <end position="135"/>
    </location>
</feature>
<evidence type="ECO:0000256" key="7">
    <source>
        <dbReference type="ARBA" id="ARBA00023136"/>
    </source>
</evidence>
<gene>
    <name evidence="12" type="ORF">SaccyDRAFT_2654</name>
</gene>
<feature type="transmembrane region" description="Helical" evidence="10">
    <location>
        <begin position="89"/>
        <end position="107"/>
    </location>
</feature>
<dbReference type="OrthoDB" id="9783799at2"/>
<dbReference type="STRING" id="882082.SaccyDRAFT_2654"/>
<evidence type="ECO:0000256" key="8">
    <source>
        <dbReference type="ARBA" id="ARBA00023157"/>
    </source>
</evidence>
<dbReference type="Pfam" id="PF07884">
    <property type="entry name" value="VKOR"/>
    <property type="match status" value="1"/>
</dbReference>
<feature type="transmembrane region" description="Helical" evidence="10">
    <location>
        <begin position="185"/>
        <end position="205"/>
    </location>
</feature>
<evidence type="ECO:0000259" key="11">
    <source>
        <dbReference type="SMART" id="SM00756"/>
    </source>
</evidence>
<evidence type="ECO:0000256" key="5">
    <source>
        <dbReference type="ARBA" id="ARBA00022989"/>
    </source>
</evidence>
<dbReference type="EMBL" id="CM001440">
    <property type="protein sequence ID" value="EHR61511.1"/>
    <property type="molecule type" value="Genomic_DNA"/>
</dbReference>
<dbReference type="GO" id="GO:0016020">
    <property type="term" value="C:membrane"/>
    <property type="evidence" value="ECO:0007669"/>
    <property type="project" value="UniProtKB-SubCell"/>
</dbReference>
<evidence type="ECO:0000256" key="1">
    <source>
        <dbReference type="ARBA" id="ARBA00004141"/>
    </source>
</evidence>
<dbReference type="CDD" id="cd12922">
    <property type="entry name" value="VKOR_5"/>
    <property type="match status" value="1"/>
</dbReference>
<feature type="domain" description="Vitamin K epoxide reductase" evidence="11">
    <location>
        <begin position="25"/>
        <end position="166"/>
    </location>
</feature>
<feature type="transmembrane region" description="Helical" evidence="10">
    <location>
        <begin position="141"/>
        <end position="164"/>
    </location>
</feature>
<feature type="transmembrane region" description="Helical" evidence="10">
    <location>
        <begin position="27"/>
        <end position="47"/>
    </location>
</feature>
<evidence type="ECO:0000256" key="9">
    <source>
        <dbReference type="ARBA" id="ARBA00023284"/>
    </source>
</evidence>
<evidence type="ECO:0000256" key="10">
    <source>
        <dbReference type="SAM" id="Phobius"/>
    </source>
</evidence>
<dbReference type="InterPro" id="IPR012932">
    <property type="entry name" value="VKOR"/>
</dbReference>
<protein>
    <submittedName>
        <fullName evidence="12">Putative membrane protein</fullName>
    </submittedName>
</protein>
<evidence type="ECO:0000256" key="6">
    <source>
        <dbReference type="ARBA" id="ARBA00023002"/>
    </source>
</evidence>
<evidence type="ECO:0000256" key="4">
    <source>
        <dbReference type="ARBA" id="ARBA00022719"/>
    </source>
</evidence>
<dbReference type="InterPro" id="IPR041714">
    <property type="entry name" value="VKOR_Actinobacteria"/>
</dbReference>
<keyword evidence="13" id="KW-1185">Reference proteome</keyword>
<sequence length="221" mass="23646">MTTAPEELASGPDRNAAPETRFFLTRAAAWVLAVGGAVGSLAAVALLIEKINSLADPNYIPLCSINPILSCGSVMSTPQAEVFGFPNPIIGVVAFPVVATIGITVLTGARLPRWFWLGLQAGTLFGVGFVHWLFVQSVYEIGALCPYCMVVWAVTIPIFWYTTLHNLAAGNLPLPTALRPLSGSLLRYHGAILTTWYLILIALVVPRQESGSVFLDESCAC</sequence>
<keyword evidence="4" id="KW-0874">Quinone</keyword>
<evidence type="ECO:0000256" key="3">
    <source>
        <dbReference type="ARBA" id="ARBA00022692"/>
    </source>
</evidence>
<evidence type="ECO:0000256" key="2">
    <source>
        <dbReference type="ARBA" id="ARBA00006214"/>
    </source>
</evidence>
<dbReference type="GO" id="GO:0048038">
    <property type="term" value="F:quinone binding"/>
    <property type="evidence" value="ECO:0007669"/>
    <property type="project" value="UniProtKB-KW"/>
</dbReference>
<dbReference type="eggNOG" id="COG4243">
    <property type="taxonomic scope" value="Bacteria"/>
</dbReference>
<keyword evidence="8" id="KW-1015">Disulfide bond</keyword>
<dbReference type="GO" id="GO:0016491">
    <property type="term" value="F:oxidoreductase activity"/>
    <property type="evidence" value="ECO:0007669"/>
    <property type="project" value="UniProtKB-KW"/>
</dbReference>
<keyword evidence="7 10" id="KW-0472">Membrane</keyword>
<dbReference type="RefSeq" id="WP_005456761.1">
    <property type="nucleotide sequence ID" value="NZ_CM001440.1"/>
</dbReference>
<keyword evidence="5 10" id="KW-1133">Transmembrane helix</keyword>
<dbReference type="Proteomes" id="UP000002791">
    <property type="component" value="Chromosome"/>
</dbReference>
<organism evidence="12 13">
    <name type="scientific">Saccharomonospora cyanea NA-134</name>
    <dbReference type="NCBI Taxonomy" id="882082"/>
    <lineage>
        <taxon>Bacteria</taxon>
        <taxon>Bacillati</taxon>
        <taxon>Actinomycetota</taxon>
        <taxon>Actinomycetes</taxon>
        <taxon>Pseudonocardiales</taxon>
        <taxon>Pseudonocardiaceae</taxon>
        <taxon>Saccharomonospora</taxon>
    </lineage>
</organism>
<comment type="similarity">
    <text evidence="2">Belongs to the VKOR family.</text>
</comment>
<dbReference type="InterPro" id="IPR038354">
    <property type="entry name" value="VKOR_sf"/>
</dbReference>
<accession>H5XFA1</accession>
<name>H5XFA1_9PSEU</name>
<proteinExistence type="inferred from homology"/>